<dbReference type="InterPro" id="IPR025877">
    <property type="entry name" value="MobA-like_NTP_Trfase"/>
</dbReference>
<keyword evidence="5" id="KW-0418">Kinase</keyword>
<protein>
    <submittedName>
        <fullName evidence="5">Choline kinase</fullName>
    </submittedName>
</protein>
<evidence type="ECO:0000313" key="5">
    <source>
        <dbReference type="EMBL" id="MBE1607798.1"/>
    </source>
</evidence>
<name>A0A927MZZ7_9ACTN</name>
<gene>
    <name evidence="5" type="ORF">HEB94_004646</name>
</gene>
<keyword evidence="2" id="KW-0548">Nucleotidyltransferase</keyword>
<dbReference type="InterPro" id="IPR029044">
    <property type="entry name" value="Nucleotide-diphossugar_trans"/>
</dbReference>
<keyword evidence="1" id="KW-0808">Transferase</keyword>
<dbReference type="SUPFAM" id="SSF53448">
    <property type="entry name" value="Nucleotide-diphospho-sugar transferases"/>
    <property type="match status" value="1"/>
</dbReference>
<dbReference type="RefSeq" id="WP_238361596.1">
    <property type="nucleotide sequence ID" value="NZ_BAABJL010000040.1"/>
</dbReference>
<dbReference type="PANTHER" id="PTHR43584">
    <property type="entry name" value="NUCLEOTIDYL TRANSFERASE"/>
    <property type="match status" value="1"/>
</dbReference>
<keyword evidence="6" id="KW-1185">Reference proteome</keyword>
<dbReference type="Gene3D" id="3.90.550.10">
    <property type="entry name" value="Spore Coat Polysaccharide Biosynthesis Protein SpsA, Chain A"/>
    <property type="match status" value="1"/>
</dbReference>
<dbReference type="InterPro" id="IPR050065">
    <property type="entry name" value="GlmU-like"/>
</dbReference>
<dbReference type="GO" id="GO:0016779">
    <property type="term" value="F:nucleotidyltransferase activity"/>
    <property type="evidence" value="ECO:0007669"/>
    <property type="project" value="UniProtKB-KW"/>
</dbReference>
<evidence type="ECO:0000256" key="1">
    <source>
        <dbReference type="ARBA" id="ARBA00022679"/>
    </source>
</evidence>
<dbReference type="GO" id="GO:0016301">
    <property type="term" value="F:kinase activity"/>
    <property type="evidence" value="ECO:0007669"/>
    <property type="project" value="UniProtKB-KW"/>
</dbReference>
<evidence type="ECO:0000256" key="3">
    <source>
        <dbReference type="SAM" id="MobiDB-lite"/>
    </source>
</evidence>
<organism evidence="5 6">
    <name type="scientific">Actinopolymorpha pittospori</name>
    <dbReference type="NCBI Taxonomy" id="648752"/>
    <lineage>
        <taxon>Bacteria</taxon>
        <taxon>Bacillati</taxon>
        <taxon>Actinomycetota</taxon>
        <taxon>Actinomycetes</taxon>
        <taxon>Propionibacteriales</taxon>
        <taxon>Actinopolymorphaceae</taxon>
        <taxon>Actinopolymorpha</taxon>
    </lineage>
</organism>
<dbReference type="PANTHER" id="PTHR43584:SF5">
    <property type="entry name" value="PROTEIN LICC"/>
    <property type="match status" value="1"/>
</dbReference>
<dbReference type="Proteomes" id="UP000638648">
    <property type="component" value="Unassembled WGS sequence"/>
</dbReference>
<evidence type="ECO:0000313" key="6">
    <source>
        <dbReference type="Proteomes" id="UP000638648"/>
    </source>
</evidence>
<feature type="region of interest" description="Disordered" evidence="3">
    <location>
        <begin position="261"/>
        <end position="283"/>
    </location>
</feature>
<sequence length="283" mass="30101">MIGMVLAAGTGRRLRPYTDSLPKALVPLAPAGPSEAPLTPLDVILANFAQVGVTDVAVVVGYAADAVHARRDDLERRHGVTLELIHNDRAETWNNCYSLWCARHLFSQGCLLANGDTVHPVAVEQALLEAARATSPALLLALDTVKPLAEEEMKVVCSAERGITRITKQMDPALATGEYIGVSLIDPAAAQALSSALEATWRKDPHLYYEDGYQAAIDDGFRVDGTPIGDLPWVEIDDHADLARSARVLQALAAGVGDDVRRTRPTVTDPTSATGGLAAGLEP</sequence>
<dbReference type="Pfam" id="PF12804">
    <property type="entry name" value="NTP_transf_3"/>
    <property type="match status" value="1"/>
</dbReference>
<reference evidence="5" key="1">
    <citation type="submission" date="2020-10" db="EMBL/GenBank/DDBJ databases">
        <title>Sequencing the genomes of 1000 actinobacteria strains.</title>
        <authorList>
            <person name="Klenk H.-P."/>
        </authorList>
    </citation>
    <scope>NUCLEOTIDE SEQUENCE</scope>
    <source>
        <strain evidence="5">DSM 45354</strain>
    </source>
</reference>
<feature type="domain" description="MobA-like NTP transferase" evidence="4">
    <location>
        <begin position="3"/>
        <end position="137"/>
    </location>
</feature>
<accession>A0A927MZZ7</accession>
<comment type="caution">
    <text evidence="5">The sequence shown here is derived from an EMBL/GenBank/DDBJ whole genome shotgun (WGS) entry which is preliminary data.</text>
</comment>
<evidence type="ECO:0000259" key="4">
    <source>
        <dbReference type="Pfam" id="PF12804"/>
    </source>
</evidence>
<evidence type="ECO:0000256" key="2">
    <source>
        <dbReference type="ARBA" id="ARBA00022695"/>
    </source>
</evidence>
<dbReference type="EMBL" id="JADBEM010000001">
    <property type="protein sequence ID" value="MBE1607798.1"/>
    <property type="molecule type" value="Genomic_DNA"/>
</dbReference>
<proteinExistence type="predicted"/>
<dbReference type="AlphaFoldDB" id="A0A927MZZ7"/>